<reference evidence="1" key="5">
    <citation type="journal article" date="2021" name="G3 (Bethesda)">
        <title>Aegilops tauschii genome assembly Aet v5.0 features greater sequence contiguity and improved annotation.</title>
        <authorList>
            <person name="Wang L."/>
            <person name="Zhu T."/>
            <person name="Rodriguez J.C."/>
            <person name="Deal K.R."/>
            <person name="Dubcovsky J."/>
            <person name="McGuire P.E."/>
            <person name="Lux T."/>
            <person name="Spannagl M."/>
            <person name="Mayer K.F.X."/>
            <person name="Baldrich P."/>
            <person name="Meyers B.C."/>
            <person name="Huo N."/>
            <person name="Gu Y.Q."/>
            <person name="Zhou H."/>
            <person name="Devos K.M."/>
            <person name="Bennetzen J.L."/>
            <person name="Unver T."/>
            <person name="Budak H."/>
            <person name="Gulick P.J."/>
            <person name="Galiba G."/>
            <person name="Kalapos B."/>
            <person name="Nelson D.R."/>
            <person name="Li P."/>
            <person name="You F.M."/>
            <person name="Luo M.C."/>
            <person name="Dvorak J."/>
        </authorList>
    </citation>
    <scope>NUCLEOTIDE SEQUENCE [LARGE SCALE GENOMIC DNA]</scope>
    <source>
        <strain evidence="1">cv. AL8/78</strain>
    </source>
</reference>
<reference evidence="2" key="2">
    <citation type="journal article" date="2017" name="Nat. Plants">
        <title>The Aegilops tauschii genome reveals multiple impacts of transposons.</title>
        <authorList>
            <person name="Zhao G."/>
            <person name="Zou C."/>
            <person name="Li K."/>
            <person name="Wang K."/>
            <person name="Li T."/>
            <person name="Gao L."/>
            <person name="Zhang X."/>
            <person name="Wang H."/>
            <person name="Yang Z."/>
            <person name="Liu X."/>
            <person name="Jiang W."/>
            <person name="Mao L."/>
            <person name="Kong X."/>
            <person name="Jiao Y."/>
            <person name="Jia J."/>
        </authorList>
    </citation>
    <scope>NUCLEOTIDE SEQUENCE [LARGE SCALE GENOMIC DNA]</scope>
    <source>
        <strain evidence="2">cv. AL8/78</strain>
    </source>
</reference>
<protein>
    <submittedName>
        <fullName evidence="1">Uncharacterized protein</fullName>
    </submittedName>
</protein>
<evidence type="ECO:0000313" key="1">
    <source>
        <dbReference type="EnsemblPlants" id="AET4Gv20271200.4"/>
    </source>
</evidence>
<reference evidence="1" key="4">
    <citation type="submission" date="2019-03" db="UniProtKB">
        <authorList>
            <consortium name="EnsemblPlants"/>
        </authorList>
    </citation>
    <scope>IDENTIFICATION</scope>
</reference>
<accession>A0A453HQY3</accession>
<keyword evidence="2" id="KW-1185">Reference proteome</keyword>
<dbReference type="Gramene" id="AET4Gv20271200.4">
    <property type="protein sequence ID" value="AET4Gv20271200.4"/>
    <property type="gene ID" value="AET4Gv20271200"/>
</dbReference>
<proteinExistence type="predicted"/>
<dbReference type="Proteomes" id="UP000015105">
    <property type="component" value="Chromosome 4D"/>
</dbReference>
<dbReference type="AlphaFoldDB" id="A0A453HQY3"/>
<organism evidence="1 2">
    <name type="scientific">Aegilops tauschii subsp. strangulata</name>
    <name type="common">Goatgrass</name>
    <dbReference type="NCBI Taxonomy" id="200361"/>
    <lineage>
        <taxon>Eukaryota</taxon>
        <taxon>Viridiplantae</taxon>
        <taxon>Streptophyta</taxon>
        <taxon>Embryophyta</taxon>
        <taxon>Tracheophyta</taxon>
        <taxon>Spermatophyta</taxon>
        <taxon>Magnoliopsida</taxon>
        <taxon>Liliopsida</taxon>
        <taxon>Poales</taxon>
        <taxon>Poaceae</taxon>
        <taxon>BOP clade</taxon>
        <taxon>Pooideae</taxon>
        <taxon>Triticodae</taxon>
        <taxon>Triticeae</taxon>
        <taxon>Triticinae</taxon>
        <taxon>Aegilops</taxon>
    </lineage>
</organism>
<reference evidence="1" key="3">
    <citation type="journal article" date="2017" name="Nature">
        <title>Genome sequence of the progenitor of the wheat D genome Aegilops tauschii.</title>
        <authorList>
            <person name="Luo M.C."/>
            <person name="Gu Y.Q."/>
            <person name="Puiu D."/>
            <person name="Wang H."/>
            <person name="Twardziok S.O."/>
            <person name="Deal K.R."/>
            <person name="Huo N."/>
            <person name="Zhu T."/>
            <person name="Wang L."/>
            <person name="Wang Y."/>
            <person name="McGuire P.E."/>
            <person name="Liu S."/>
            <person name="Long H."/>
            <person name="Ramasamy R.K."/>
            <person name="Rodriguez J.C."/>
            <person name="Van S.L."/>
            <person name="Yuan L."/>
            <person name="Wang Z."/>
            <person name="Xia Z."/>
            <person name="Xiao L."/>
            <person name="Anderson O.D."/>
            <person name="Ouyang S."/>
            <person name="Liang Y."/>
            <person name="Zimin A.V."/>
            <person name="Pertea G."/>
            <person name="Qi P."/>
            <person name="Bennetzen J.L."/>
            <person name="Dai X."/>
            <person name="Dawson M.W."/>
            <person name="Muller H.G."/>
            <person name="Kugler K."/>
            <person name="Rivarola-Duarte L."/>
            <person name="Spannagl M."/>
            <person name="Mayer K.F.X."/>
            <person name="Lu F.H."/>
            <person name="Bevan M.W."/>
            <person name="Leroy P."/>
            <person name="Li P."/>
            <person name="You F.M."/>
            <person name="Sun Q."/>
            <person name="Liu Z."/>
            <person name="Lyons E."/>
            <person name="Wicker T."/>
            <person name="Salzberg S.L."/>
            <person name="Devos K.M."/>
            <person name="Dvorak J."/>
        </authorList>
    </citation>
    <scope>NUCLEOTIDE SEQUENCE [LARGE SCALE GENOMIC DNA]</scope>
    <source>
        <strain evidence="1">cv. AL8/78</strain>
    </source>
</reference>
<name>A0A453HQY3_AEGTS</name>
<evidence type="ECO:0000313" key="2">
    <source>
        <dbReference type="Proteomes" id="UP000015105"/>
    </source>
</evidence>
<sequence>MFIQMFTSGKVVWNVRLALKKIWSGSENKQLKFQSQVLLDQHMQLICLNWLGAVPRPSFPIITIFIFLIQLEGWRLVKRHATKFWKGDCWSSTNGILTQNFY</sequence>
<reference evidence="2" key="1">
    <citation type="journal article" date="2014" name="Science">
        <title>Ancient hybridizations among the ancestral genomes of bread wheat.</title>
        <authorList>
            <consortium name="International Wheat Genome Sequencing Consortium,"/>
            <person name="Marcussen T."/>
            <person name="Sandve S.R."/>
            <person name="Heier L."/>
            <person name="Spannagl M."/>
            <person name="Pfeifer M."/>
            <person name="Jakobsen K.S."/>
            <person name="Wulff B.B."/>
            <person name="Steuernagel B."/>
            <person name="Mayer K.F."/>
            <person name="Olsen O.A."/>
        </authorList>
    </citation>
    <scope>NUCLEOTIDE SEQUENCE [LARGE SCALE GENOMIC DNA]</scope>
    <source>
        <strain evidence="2">cv. AL8/78</strain>
    </source>
</reference>
<dbReference type="EnsemblPlants" id="AET4Gv20271200.4">
    <property type="protein sequence ID" value="AET4Gv20271200.4"/>
    <property type="gene ID" value="AET4Gv20271200"/>
</dbReference>